<dbReference type="InterPro" id="IPR010260">
    <property type="entry name" value="AlpA"/>
</dbReference>
<dbReference type="PANTHER" id="PTHR36154:SF1">
    <property type="entry name" value="DNA-BINDING TRANSCRIPTIONAL ACTIVATOR ALPA"/>
    <property type="match status" value="1"/>
</dbReference>
<protein>
    <submittedName>
        <fullName evidence="1">AlpA family transcriptional regulator</fullName>
    </submittedName>
</protein>
<dbReference type="Gene3D" id="1.10.238.160">
    <property type="match status" value="1"/>
</dbReference>
<organism evidence="1 2">
    <name type="scientific">Zemynaea arenosa</name>
    <dbReference type="NCBI Taxonomy" id="2561931"/>
    <lineage>
        <taxon>Bacteria</taxon>
        <taxon>Pseudomonadati</taxon>
        <taxon>Pseudomonadota</taxon>
        <taxon>Betaproteobacteria</taxon>
        <taxon>Burkholderiales</taxon>
        <taxon>Oxalobacteraceae</taxon>
        <taxon>Telluria group</taxon>
        <taxon>Zemynaea</taxon>
    </lineage>
</organism>
<sequence>MSDDTTSNSPGRLLKLKDVVERCALSRTSIYAKIKAGTFPRQIVISVKAVAWLETEIDDWIRANLAARDGRQ</sequence>
<comment type="caution">
    <text evidence="1">The sequence shown here is derived from an EMBL/GenBank/DDBJ whole genome shotgun (WGS) entry which is preliminary data.</text>
</comment>
<dbReference type="PANTHER" id="PTHR36154">
    <property type="entry name" value="DNA-BINDING TRANSCRIPTIONAL ACTIVATOR ALPA"/>
    <property type="match status" value="1"/>
</dbReference>
<gene>
    <name evidence="1" type="ORF">E4L96_20155</name>
</gene>
<evidence type="ECO:0000313" key="2">
    <source>
        <dbReference type="Proteomes" id="UP000298438"/>
    </source>
</evidence>
<accession>A0A4Y9RWR1</accession>
<dbReference type="InterPro" id="IPR052931">
    <property type="entry name" value="Prophage_regulatory_activator"/>
</dbReference>
<dbReference type="OrthoDB" id="8779547at2"/>
<evidence type="ECO:0000313" key="1">
    <source>
        <dbReference type="EMBL" id="TFW13412.1"/>
    </source>
</evidence>
<dbReference type="RefSeq" id="WP_135209005.1">
    <property type="nucleotide sequence ID" value="NZ_SPVF01000252.1"/>
</dbReference>
<dbReference type="Pfam" id="PF05930">
    <property type="entry name" value="Phage_AlpA"/>
    <property type="match status" value="1"/>
</dbReference>
<dbReference type="EMBL" id="SPVF01000252">
    <property type="protein sequence ID" value="TFW13412.1"/>
    <property type="molecule type" value="Genomic_DNA"/>
</dbReference>
<dbReference type="Proteomes" id="UP000298438">
    <property type="component" value="Unassembled WGS sequence"/>
</dbReference>
<dbReference type="AlphaFoldDB" id="A0A4Y9RWR1"/>
<name>A0A4Y9RWR1_9BURK</name>
<keyword evidence="2" id="KW-1185">Reference proteome</keyword>
<proteinExistence type="predicted"/>
<reference evidence="1 2" key="1">
    <citation type="submission" date="2019-03" db="EMBL/GenBank/DDBJ databases">
        <title>Draft Genome Sequence of Massilia arenosa sp. nov., a Novel Massilia Species Isolated from a Sandy-loam Maize Soil.</title>
        <authorList>
            <person name="Raths R."/>
            <person name="Peta V."/>
            <person name="Bucking H."/>
        </authorList>
    </citation>
    <scope>NUCLEOTIDE SEQUENCE [LARGE SCALE GENOMIC DNA]</scope>
    <source>
        <strain evidence="1 2">MC02</strain>
    </source>
</reference>